<dbReference type="PANTHER" id="PTHR10050:SF46">
    <property type="entry name" value="PROTEIN O-MANNOSYL-TRANSFERASE 2"/>
    <property type="match status" value="1"/>
</dbReference>
<organism evidence="4 5">
    <name type="scientific">Saccharomyces eubayanus</name>
    <name type="common">Yeast</name>
    <dbReference type="NCBI Taxonomy" id="1080349"/>
    <lineage>
        <taxon>Eukaryota</taxon>
        <taxon>Fungi</taxon>
        <taxon>Dikarya</taxon>
        <taxon>Ascomycota</taxon>
        <taxon>Saccharomycotina</taxon>
        <taxon>Saccharomycetes</taxon>
        <taxon>Saccharomycetales</taxon>
        <taxon>Saccharomycetaceae</taxon>
        <taxon>Saccharomyces</taxon>
    </lineage>
</organism>
<keyword evidence="5" id="KW-1185">Reference proteome</keyword>
<proteinExistence type="predicted"/>
<feature type="transmembrane region" description="Helical" evidence="2">
    <location>
        <begin position="194"/>
        <end position="227"/>
    </location>
</feature>
<protein>
    <recommendedName>
        <fullName evidence="3">MIR domain-containing protein</fullName>
    </recommendedName>
</protein>
<dbReference type="PANTHER" id="PTHR10050">
    <property type="entry name" value="DOLICHYL-PHOSPHATE-MANNOSE--PROTEIN MANNOSYLTRANSFERASE"/>
    <property type="match status" value="1"/>
</dbReference>
<keyword evidence="2" id="KW-1133">Transmembrane helix</keyword>
<evidence type="ECO:0000313" key="5">
    <source>
        <dbReference type="Proteomes" id="UP001152964"/>
    </source>
</evidence>
<feature type="transmembrane region" description="Helical" evidence="2">
    <location>
        <begin position="677"/>
        <end position="694"/>
    </location>
</feature>
<evidence type="ECO:0000256" key="2">
    <source>
        <dbReference type="SAM" id="Phobius"/>
    </source>
</evidence>
<name>A0ABN8VNQ3_SACEU</name>
<feature type="transmembrane region" description="Helical" evidence="2">
    <location>
        <begin position="115"/>
        <end position="134"/>
    </location>
</feature>
<feature type="domain" description="MIR" evidence="3">
    <location>
        <begin position="300"/>
        <end position="355"/>
    </location>
</feature>
<feature type="domain" description="MIR" evidence="3">
    <location>
        <begin position="370"/>
        <end position="429"/>
    </location>
</feature>
<dbReference type="Proteomes" id="UP001152964">
    <property type="component" value="Chromosome 2"/>
</dbReference>
<dbReference type="SUPFAM" id="SSF82109">
    <property type="entry name" value="MIR domain"/>
    <property type="match status" value="1"/>
</dbReference>
<reference evidence="4" key="1">
    <citation type="submission" date="2022-08" db="EMBL/GenBank/DDBJ databases">
        <authorList>
            <person name="Byrne P K."/>
        </authorList>
    </citation>
    <scope>NUCLEOTIDE SEQUENCE</scope>
    <source>
        <strain evidence="4">UCD650</strain>
    </source>
</reference>
<keyword evidence="2" id="KW-0812">Transmembrane</keyword>
<dbReference type="InterPro" id="IPR016093">
    <property type="entry name" value="MIR_motif"/>
</dbReference>
<dbReference type="EMBL" id="OX291492">
    <property type="protein sequence ID" value="CAI1843295.1"/>
    <property type="molecule type" value="Genomic_DNA"/>
</dbReference>
<dbReference type="InterPro" id="IPR036300">
    <property type="entry name" value="MIR_dom_sf"/>
</dbReference>
<evidence type="ECO:0000259" key="3">
    <source>
        <dbReference type="PROSITE" id="PS50919"/>
    </source>
</evidence>
<dbReference type="PROSITE" id="PS50919">
    <property type="entry name" value="MIR"/>
    <property type="match status" value="2"/>
</dbReference>
<gene>
    <name evidence="4" type="primary">U6500B04160</name>
    <name evidence="4" type="ORF">SEUBUCD650_0B04160</name>
</gene>
<sequence>MSKQKKRNSQNMVDPRLQGPFRKYLPYNIFEECHIGHLTTLDYIFAFLVVVANFTFVWKSHPSSFWARPWDNDTEQELFGYIRFYLDKAFYIHELPPFTVQLYSTIERLDIIQNLRCVSLFFNSSTLAFLFLVLRRIDCSFIISTVGLLTLSNWGTFRKEGTILSSDNLEWCLFSIILYTSITMSRMKLGTAKWFAHLITLSISLGLAISSKFIGFLTWGFIILSLVRQFDKLISDVDITAFQIVRFIVFNLLFIFIVPTSIFTLSYWNLLSNFNVDVPEYSKYMTTSFKSYLRGSQLQPTRLYYGSTITLRHLDSMAGYLTSHEIPYPSDIQENLVSLLFEEFNADNEWVVEHPTLKLNFSEIHRIGQLIPLEFDHDIKLRHKSTGKLLRASTAKPPISEQDYDLRISCTKDSEYEGGMDERWNVLLVKDSTNDNNNSSSDDKYVKPLRSEVQLRNKGQRCGLLSHDLRLPEWGYFEQEVLCMENPVMSRTSFLIDSVRLAVDFPIPTMKYYMNEINSSTEDSRTLSLTQFVGLLKEYIFKQYKYNYYVRYGKSKANFEDSLVVEKWPITLDAGSPVWFKLAWYGSILAMIVFLCVQCNRIVHWNPWSTTETVFSINWDIYNEFGWECTVGWSLHYYVFTMSPHFNLESKLYFQSFIFSELCLLESLNVLAKSHKTIFSIMILLLITSIVLMYK</sequence>
<dbReference type="Pfam" id="PF02815">
    <property type="entry name" value="MIR"/>
    <property type="match status" value="1"/>
</dbReference>
<accession>A0ABN8VNQ3</accession>
<evidence type="ECO:0000256" key="1">
    <source>
        <dbReference type="ARBA" id="ARBA00022737"/>
    </source>
</evidence>
<keyword evidence="2" id="KW-0472">Membrane</keyword>
<keyword evidence="1" id="KW-0677">Repeat</keyword>
<feature type="transmembrane region" description="Helical" evidence="2">
    <location>
        <begin position="248"/>
        <end position="268"/>
    </location>
</feature>
<dbReference type="SMART" id="SM00472">
    <property type="entry name" value="MIR"/>
    <property type="match status" value="3"/>
</dbReference>
<evidence type="ECO:0000313" key="4">
    <source>
        <dbReference type="EMBL" id="CAI1843295.1"/>
    </source>
</evidence>
<feature type="transmembrane region" description="Helical" evidence="2">
    <location>
        <begin position="169"/>
        <end position="188"/>
    </location>
</feature>
<dbReference type="Gene3D" id="2.80.10.50">
    <property type="match status" value="1"/>
</dbReference>
<dbReference type="InterPro" id="IPR027005">
    <property type="entry name" value="PMT-like"/>
</dbReference>